<evidence type="ECO:0000313" key="3">
    <source>
        <dbReference type="Proteomes" id="UP000326202"/>
    </source>
</evidence>
<dbReference type="RefSeq" id="WP_151179498.1">
    <property type="nucleotide sequence ID" value="NZ_CP042906.1"/>
</dbReference>
<feature type="transmembrane region" description="Helical" evidence="1">
    <location>
        <begin position="12"/>
        <end position="30"/>
    </location>
</feature>
<evidence type="ECO:0000256" key="1">
    <source>
        <dbReference type="SAM" id="Phobius"/>
    </source>
</evidence>
<keyword evidence="3" id="KW-1185">Reference proteome</keyword>
<dbReference type="OrthoDB" id="9925030at2"/>
<reference evidence="2 3" key="1">
    <citation type="submission" date="2019-08" db="EMBL/GenBank/DDBJ databases">
        <title>Hyperibacter terrae gen. nov., sp. nov. and Hyperibacter viscosus sp. nov., two new members in the family Rhodospirillaceae isolated from the rhizosphere of Hypericum perforatum.</title>
        <authorList>
            <person name="Noviana Z."/>
        </authorList>
    </citation>
    <scope>NUCLEOTIDE SEQUENCE [LARGE SCALE GENOMIC DNA]</scope>
    <source>
        <strain evidence="2 3">R5913</strain>
    </source>
</reference>
<sequence length="73" mass="7498">MINDLAKWCRLGGDCIGGLFLLIGGGYAGYMLVADRSGSSPWLTGLAVAIAGAFILAVGRGLSWVLIGGTRRA</sequence>
<gene>
    <name evidence="2" type="ORF">FRZ44_47500</name>
</gene>
<dbReference type="Proteomes" id="UP000326202">
    <property type="component" value="Chromosome"/>
</dbReference>
<dbReference type="AlphaFoldDB" id="A0A5J6MXD5"/>
<evidence type="ECO:0000313" key="2">
    <source>
        <dbReference type="EMBL" id="QEX19436.1"/>
    </source>
</evidence>
<accession>A0A5J6MXD5</accession>
<name>A0A5J6MXD5_9PROT</name>
<keyword evidence="1" id="KW-1133">Transmembrane helix</keyword>
<proteinExistence type="predicted"/>
<keyword evidence="1" id="KW-0812">Transmembrane</keyword>
<dbReference type="KEGG" id="htq:FRZ44_47500"/>
<protein>
    <submittedName>
        <fullName evidence="2">Uncharacterized protein</fullName>
    </submittedName>
</protein>
<keyword evidence="1" id="KW-0472">Membrane</keyword>
<dbReference type="EMBL" id="CP042906">
    <property type="protein sequence ID" value="QEX19436.1"/>
    <property type="molecule type" value="Genomic_DNA"/>
</dbReference>
<organism evidence="2 3">
    <name type="scientific">Hypericibacter terrae</name>
    <dbReference type="NCBI Taxonomy" id="2602015"/>
    <lineage>
        <taxon>Bacteria</taxon>
        <taxon>Pseudomonadati</taxon>
        <taxon>Pseudomonadota</taxon>
        <taxon>Alphaproteobacteria</taxon>
        <taxon>Rhodospirillales</taxon>
        <taxon>Dongiaceae</taxon>
        <taxon>Hypericibacter</taxon>
    </lineage>
</organism>
<feature type="transmembrane region" description="Helical" evidence="1">
    <location>
        <begin position="42"/>
        <end position="67"/>
    </location>
</feature>